<comment type="caution">
    <text evidence="2">The sequence shown here is derived from an EMBL/GenBank/DDBJ whole genome shotgun (WGS) entry which is preliminary data.</text>
</comment>
<reference evidence="3" key="2">
    <citation type="submission" date="2024-04" db="EMBL/GenBank/DDBJ databases">
        <authorList>
            <person name="Chen Y."/>
            <person name="Shah S."/>
            <person name="Dougan E. K."/>
            <person name="Thang M."/>
            <person name="Chan C."/>
        </authorList>
    </citation>
    <scope>NUCLEOTIDE SEQUENCE [LARGE SCALE GENOMIC DNA]</scope>
</reference>
<feature type="compositionally biased region" description="Low complexity" evidence="1">
    <location>
        <begin position="373"/>
        <end position="385"/>
    </location>
</feature>
<evidence type="ECO:0000313" key="2">
    <source>
        <dbReference type="EMBL" id="CAI3977233.1"/>
    </source>
</evidence>
<feature type="region of interest" description="Disordered" evidence="1">
    <location>
        <begin position="357"/>
        <end position="440"/>
    </location>
</feature>
<dbReference type="EMBL" id="CAMXCT010000328">
    <property type="protein sequence ID" value="CAI3977233.1"/>
    <property type="molecule type" value="Genomic_DNA"/>
</dbReference>
<feature type="compositionally biased region" description="Basic and acidic residues" evidence="1">
    <location>
        <begin position="357"/>
        <end position="367"/>
    </location>
</feature>
<evidence type="ECO:0000256" key="1">
    <source>
        <dbReference type="SAM" id="MobiDB-lite"/>
    </source>
</evidence>
<name>A0A9P1BPT0_9DINO</name>
<accession>A0A9P1BPT0</accession>
<proteinExistence type="predicted"/>
<gene>
    <name evidence="2" type="ORF">C1SCF055_LOCUS5388</name>
</gene>
<reference evidence="2" key="1">
    <citation type="submission" date="2022-10" db="EMBL/GenBank/DDBJ databases">
        <authorList>
            <person name="Chen Y."/>
            <person name="Dougan E. K."/>
            <person name="Chan C."/>
            <person name="Rhodes N."/>
            <person name="Thang M."/>
        </authorList>
    </citation>
    <scope>NUCLEOTIDE SEQUENCE</scope>
</reference>
<dbReference type="AlphaFoldDB" id="A0A9P1BPT0"/>
<sequence>MALLPVDMQGVVQDLHLDIQKLFTRVHQLEIRQVAGKRDVETKLHKVEQRQDEELTSLRASTAALERKDSVQDALLETLSKNSLEQNVQELALQCRELDKTCLKHAELLESLEARIKPLEFAKDETNNFKQAIYERLDEMTSILAGKDVVEGQAALIKACEKKLTVHTDRLKSISQVLDHQGHVLDRHGVSGEADSLSQRQDKAEVACANAMRSSTAARQEVESVVSRVDEGLLRMDAEISDTKEDMSNEFKDLNKRVEIIEEGFAHVADQLQRAQICEPDVSMHEGSPGGNDRINTGLSKAGVSSAEIVQCLEDMQDLVQWRSQVRDEMDRLHRLGRIMEDRLEAFDVLERRTEDLAQHLEGKGPRDPSPPRGARSRSSSPGWRALRSEHPDLTLTGKGSSPKAAQPPGYISSPNFAGTGFAKVPPRRPYSAGAIRGDAPSPLQQLREKILQAVPALPPELQKQLEAANKSATGNGVFPRPPAAGAPAGAAFAICRPGSRSGPAMRRPVSAR</sequence>
<dbReference type="OrthoDB" id="2157184at2759"/>
<protein>
    <submittedName>
        <fullName evidence="2">Uncharacterized protein</fullName>
    </submittedName>
</protein>
<dbReference type="EMBL" id="CAMXCT020000328">
    <property type="protein sequence ID" value="CAL1130608.1"/>
    <property type="molecule type" value="Genomic_DNA"/>
</dbReference>
<organism evidence="2">
    <name type="scientific">Cladocopium goreaui</name>
    <dbReference type="NCBI Taxonomy" id="2562237"/>
    <lineage>
        <taxon>Eukaryota</taxon>
        <taxon>Sar</taxon>
        <taxon>Alveolata</taxon>
        <taxon>Dinophyceae</taxon>
        <taxon>Suessiales</taxon>
        <taxon>Symbiodiniaceae</taxon>
        <taxon>Cladocopium</taxon>
    </lineage>
</organism>
<evidence type="ECO:0000313" key="3">
    <source>
        <dbReference type="EMBL" id="CAL1130608.1"/>
    </source>
</evidence>
<dbReference type="EMBL" id="CAMXCT030000328">
    <property type="protein sequence ID" value="CAL4764545.1"/>
    <property type="molecule type" value="Genomic_DNA"/>
</dbReference>
<evidence type="ECO:0000313" key="4">
    <source>
        <dbReference type="Proteomes" id="UP001152797"/>
    </source>
</evidence>
<keyword evidence="4" id="KW-1185">Reference proteome</keyword>
<dbReference type="Proteomes" id="UP001152797">
    <property type="component" value="Unassembled WGS sequence"/>
</dbReference>